<organism evidence="2 3">
    <name type="scientific">Caldichromatium japonicum</name>
    <dbReference type="NCBI Taxonomy" id="2699430"/>
    <lineage>
        <taxon>Bacteria</taxon>
        <taxon>Pseudomonadati</taxon>
        <taxon>Pseudomonadota</taxon>
        <taxon>Gammaproteobacteria</taxon>
        <taxon>Chromatiales</taxon>
        <taxon>Chromatiaceae</taxon>
        <taxon>Caldichromatium</taxon>
    </lineage>
</organism>
<accession>A0A6G7VFF0</accession>
<dbReference type="AlphaFoldDB" id="A0A6G7VFF0"/>
<dbReference type="PANTHER" id="PTHR11575:SF24">
    <property type="entry name" value="5'-NUCLEOTIDASE"/>
    <property type="match status" value="1"/>
</dbReference>
<name>A0A6G7VFF0_9GAMM</name>
<dbReference type="InterPro" id="IPR008334">
    <property type="entry name" value="5'-Nucleotdase_C"/>
</dbReference>
<evidence type="ECO:0000313" key="3">
    <source>
        <dbReference type="Proteomes" id="UP000502699"/>
    </source>
</evidence>
<proteinExistence type="predicted"/>
<dbReference type="GO" id="GO:0016787">
    <property type="term" value="F:hydrolase activity"/>
    <property type="evidence" value="ECO:0007669"/>
    <property type="project" value="InterPro"/>
</dbReference>
<dbReference type="SUPFAM" id="SSF55816">
    <property type="entry name" value="5'-nucleotidase (syn. UDP-sugar hydrolase), C-terminal domain"/>
    <property type="match status" value="1"/>
</dbReference>
<evidence type="ECO:0000259" key="1">
    <source>
        <dbReference type="Pfam" id="PF02872"/>
    </source>
</evidence>
<dbReference type="EMBL" id="CP048029">
    <property type="protein sequence ID" value="QIK38769.1"/>
    <property type="molecule type" value="Genomic_DNA"/>
</dbReference>
<dbReference type="Gene3D" id="3.90.780.10">
    <property type="entry name" value="5'-Nucleotidase, C-terminal domain"/>
    <property type="match status" value="1"/>
</dbReference>
<dbReference type="InterPro" id="IPR036907">
    <property type="entry name" value="5'-Nucleotdase_C_sf"/>
</dbReference>
<gene>
    <name evidence="2" type="ORF">GWK36_13130</name>
</gene>
<dbReference type="GO" id="GO:0009166">
    <property type="term" value="P:nucleotide catabolic process"/>
    <property type="evidence" value="ECO:0007669"/>
    <property type="project" value="InterPro"/>
</dbReference>
<dbReference type="Proteomes" id="UP000502699">
    <property type="component" value="Chromosome"/>
</dbReference>
<dbReference type="PANTHER" id="PTHR11575">
    <property type="entry name" value="5'-NUCLEOTIDASE-RELATED"/>
    <property type="match status" value="1"/>
</dbReference>
<reference evidence="3" key="1">
    <citation type="submission" date="2020-01" db="EMBL/GenBank/DDBJ databases">
        <title>Caldichromatium gen. nov., sp. nov., a thermophilic purple sulfur bacterium member of the family Chromatiaceae isolated from Nakabusa hot spring, Japan.</title>
        <authorList>
            <person name="Saini M.K."/>
            <person name="Hanada S."/>
            <person name="Tank M."/>
        </authorList>
    </citation>
    <scope>NUCLEOTIDE SEQUENCE [LARGE SCALE GENOMIC DNA]</scope>
    <source>
        <strain evidence="3">No.7</strain>
    </source>
</reference>
<protein>
    <recommendedName>
        <fullName evidence="1">5'-Nucleotidase C-terminal domain-containing protein</fullName>
    </recommendedName>
</protein>
<evidence type="ECO:0000313" key="2">
    <source>
        <dbReference type="EMBL" id="QIK38769.1"/>
    </source>
</evidence>
<sequence>MAQLPEADVAILNVGGVRSDLPAGPISRATLYRLLPFPDTLVVLKLSGAELQATLEEAIAGILDDQGGGGAYPYAAHLR</sequence>
<dbReference type="Pfam" id="PF02872">
    <property type="entry name" value="5_nucleotid_C"/>
    <property type="match status" value="1"/>
</dbReference>
<dbReference type="InterPro" id="IPR006179">
    <property type="entry name" value="5_nucleotidase/apyrase"/>
</dbReference>
<dbReference type="KEGG" id="cjap:GWK36_13130"/>
<feature type="domain" description="5'-Nucleotidase C-terminal" evidence="1">
    <location>
        <begin position="5"/>
        <end position="78"/>
    </location>
</feature>
<keyword evidence="3" id="KW-1185">Reference proteome</keyword>